<keyword evidence="3" id="KW-0560">Oxidoreductase</keyword>
<protein>
    <submittedName>
        <fullName evidence="7">Cytochrome P450 704C1</fullName>
    </submittedName>
</protein>
<dbReference type="InterPro" id="IPR036396">
    <property type="entry name" value="Cyt_P450_sf"/>
</dbReference>
<dbReference type="GO" id="GO:0005506">
    <property type="term" value="F:iron ion binding"/>
    <property type="evidence" value="ECO:0007669"/>
    <property type="project" value="InterPro"/>
</dbReference>
<comment type="similarity">
    <text evidence="1">Belongs to the cytochrome P450 family.</text>
</comment>
<feature type="chain" id="PRO_5008900826" evidence="6">
    <location>
        <begin position="24"/>
        <end position="505"/>
    </location>
</feature>
<dbReference type="GO" id="GO:0020037">
    <property type="term" value="F:heme binding"/>
    <property type="evidence" value="ECO:0007669"/>
    <property type="project" value="InterPro"/>
</dbReference>
<dbReference type="AlphaFoldDB" id="A0A1D1Z8B5"/>
<evidence type="ECO:0000256" key="3">
    <source>
        <dbReference type="ARBA" id="ARBA00023002"/>
    </source>
</evidence>
<feature type="signal peptide" evidence="6">
    <location>
        <begin position="1"/>
        <end position="23"/>
    </location>
</feature>
<dbReference type="GO" id="GO:0004497">
    <property type="term" value="F:monooxygenase activity"/>
    <property type="evidence" value="ECO:0007669"/>
    <property type="project" value="InterPro"/>
</dbReference>
<dbReference type="PRINTS" id="PR00385">
    <property type="entry name" value="P450"/>
</dbReference>
<dbReference type="InterPro" id="IPR002401">
    <property type="entry name" value="Cyt_P450_E_grp-I"/>
</dbReference>
<reference evidence="7" key="1">
    <citation type="submission" date="2015-07" db="EMBL/GenBank/DDBJ databases">
        <title>Transcriptome Assembly of Anthurium amnicola.</title>
        <authorList>
            <person name="Suzuki J."/>
        </authorList>
    </citation>
    <scope>NUCLEOTIDE SEQUENCE</scope>
</reference>
<sequence length="505" mass="58362">MELFQHSLLLLLLPLLAAAAAAAWSRGRGRGRRFHPVAGTVFHQILHFDRIYHYQTELSRRHKSFRMLDPFHSEVYTTDPAVVEHILRTNFHNYGKGWYSYETTRDLLGDGIFVVDGNRWRHQRKLASHEFSTRTLRDYSGAVFKKNAAKLVRAVRQAASSQQVMDIQDWFMKSTMDSIFEVAFGMELNCLQGSNQERNREFVSAFDESSALLMWRFVNPAWKLMRFLNIGSEAKLRQKIRIVDDYVYKLIEAKIQQISSQQDLSPVKKEDILSRFLVESEKDPKNMNHQYLRDIILNFVIAGKDTTAGTLSWFFYMLCKHSSVQEKVAQEVAEAVGASGNASFEEFTASITEEALEKMQYLHAALTETLRLYPAVPLDSKVCFSDDTLPDGFHVRRGEVVTYQPYVMGRMKYLWGEDAEAFRPERWLNANGAFCPESPFKFTAFQAGPRVCLGKEFAYRQMKIFAAVLLRFFMFKLSDEGKPINYRTMLTLHIDQGLHLQAVQR</sequence>
<dbReference type="Gene3D" id="1.10.630.10">
    <property type="entry name" value="Cytochrome P450"/>
    <property type="match status" value="1"/>
</dbReference>
<dbReference type="EMBL" id="GDJX01004827">
    <property type="protein sequence ID" value="JAT63109.1"/>
    <property type="molecule type" value="Transcribed_RNA"/>
</dbReference>
<dbReference type="CDD" id="cd11064">
    <property type="entry name" value="CYP86A"/>
    <property type="match status" value="1"/>
</dbReference>
<dbReference type="SUPFAM" id="SSF48264">
    <property type="entry name" value="Cytochrome P450"/>
    <property type="match status" value="1"/>
</dbReference>
<name>A0A1D1Z8B5_9ARAE</name>
<dbReference type="PRINTS" id="PR00463">
    <property type="entry name" value="EP450I"/>
</dbReference>
<keyword evidence="5" id="KW-0349">Heme</keyword>
<evidence type="ECO:0000256" key="5">
    <source>
        <dbReference type="PIRSR" id="PIRSR602401-1"/>
    </source>
</evidence>
<dbReference type="Pfam" id="PF00067">
    <property type="entry name" value="p450"/>
    <property type="match status" value="1"/>
</dbReference>
<evidence type="ECO:0000313" key="7">
    <source>
        <dbReference type="EMBL" id="JAT63109.1"/>
    </source>
</evidence>
<dbReference type="GO" id="GO:0016705">
    <property type="term" value="F:oxidoreductase activity, acting on paired donors, with incorporation or reduction of molecular oxygen"/>
    <property type="evidence" value="ECO:0007669"/>
    <property type="project" value="InterPro"/>
</dbReference>
<comment type="cofactor">
    <cofactor evidence="5">
        <name>heme</name>
        <dbReference type="ChEBI" id="CHEBI:30413"/>
    </cofactor>
</comment>
<proteinExistence type="inferred from homology"/>
<dbReference type="PANTHER" id="PTHR24296">
    <property type="entry name" value="CYTOCHROME P450"/>
    <property type="match status" value="1"/>
</dbReference>
<keyword evidence="2 5" id="KW-0479">Metal-binding</keyword>
<gene>
    <name evidence="7" type="primary">CYP704C1_27</name>
    <name evidence="7" type="ORF">g.108078</name>
</gene>
<keyword evidence="6" id="KW-0732">Signal</keyword>
<evidence type="ECO:0000256" key="6">
    <source>
        <dbReference type="SAM" id="SignalP"/>
    </source>
</evidence>
<evidence type="ECO:0000256" key="1">
    <source>
        <dbReference type="ARBA" id="ARBA00010617"/>
    </source>
</evidence>
<dbReference type="InterPro" id="IPR001128">
    <property type="entry name" value="Cyt_P450"/>
</dbReference>
<evidence type="ECO:0000256" key="4">
    <source>
        <dbReference type="ARBA" id="ARBA00023004"/>
    </source>
</evidence>
<feature type="binding site" description="axial binding residue" evidence="5">
    <location>
        <position position="452"/>
    </location>
    <ligand>
        <name>heme</name>
        <dbReference type="ChEBI" id="CHEBI:30413"/>
    </ligand>
    <ligandPart>
        <name>Fe</name>
        <dbReference type="ChEBI" id="CHEBI:18248"/>
    </ligandPart>
</feature>
<organism evidence="7">
    <name type="scientific">Anthurium amnicola</name>
    <dbReference type="NCBI Taxonomy" id="1678845"/>
    <lineage>
        <taxon>Eukaryota</taxon>
        <taxon>Viridiplantae</taxon>
        <taxon>Streptophyta</taxon>
        <taxon>Embryophyta</taxon>
        <taxon>Tracheophyta</taxon>
        <taxon>Spermatophyta</taxon>
        <taxon>Magnoliopsida</taxon>
        <taxon>Liliopsida</taxon>
        <taxon>Araceae</taxon>
        <taxon>Pothoideae</taxon>
        <taxon>Potheae</taxon>
        <taxon>Anthurium</taxon>
    </lineage>
</organism>
<keyword evidence="4 5" id="KW-0408">Iron</keyword>
<accession>A0A1D1Z8B5</accession>
<evidence type="ECO:0000256" key="2">
    <source>
        <dbReference type="ARBA" id="ARBA00022723"/>
    </source>
</evidence>